<dbReference type="Proteomes" id="UP001451303">
    <property type="component" value="Unassembled WGS sequence"/>
</dbReference>
<proteinExistence type="predicted"/>
<sequence>IKKNIDKRNPYCPNIDCRIEIRKGPNSKEFPLPFNLLYNITRKELLVLKKILQNLLN</sequence>
<organism evidence="1 2">
    <name type="scientific">Neurospora intermedia</name>
    <dbReference type="NCBI Taxonomy" id="5142"/>
    <lineage>
        <taxon>Eukaryota</taxon>
        <taxon>Fungi</taxon>
        <taxon>Dikarya</taxon>
        <taxon>Ascomycota</taxon>
        <taxon>Pezizomycotina</taxon>
        <taxon>Sordariomycetes</taxon>
        <taxon>Sordariomycetidae</taxon>
        <taxon>Sordariales</taxon>
        <taxon>Sordariaceae</taxon>
        <taxon>Neurospora</taxon>
    </lineage>
</organism>
<dbReference type="EMBL" id="JAVLET010000006">
    <property type="protein sequence ID" value="KAL0468640.1"/>
    <property type="molecule type" value="Genomic_DNA"/>
</dbReference>
<feature type="non-terminal residue" evidence="1">
    <location>
        <position position="1"/>
    </location>
</feature>
<keyword evidence="2" id="KW-1185">Reference proteome</keyword>
<reference evidence="1 2" key="1">
    <citation type="submission" date="2023-09" db="EMBL/GenBank/DDBJ databases">
        <title>Multi-omics analysis of a traditional fermented food reveals byproduct-associated fungal strains for waste-to-food upcycling.</title>
        <authorList>
            <consortium name="Lawrence Berkeley National Laboratory"/>
            <person name="Rekdal V.M."/>
            <person name="Villalobos-Escobedo J.M."/>
            <person name="Rodriguez-Valeron N."/>
            <person name="Garcia M.O."/>
            <person name="Vasquez D.P."/>
            <person name="Damayanti I."/>
            <person name="Sorensen P.M."/>
            <person name="Baidoo E.E."/>
            <person name="De Carvalho A.C."/>
            <person name="Riley R."/>
            <person name="Lipzen A."/>
            <person name="He G."/>
            <person name="Yan M."/>
            <person name="Haridas S."/>
            <person name="Daum C."/>
            <person name="Yoshinaga Y."/>
            <person name="Ng V."/>
            <person name="Grigoriev I.V."/>
            <person name="Munk R."/>
            <person name="Nuraida L."/>
            <person name="Wijaya C.H."/>
            <person name="Morales P.-C."/>
            <person name="Keasling J.D."/>
        </authorList>
    </citation>
    <scope>NUCLEOTIDE SEQUENCE [LARGE SCALE GENOMIC DNA]</scope>
    <source>
        <strain evidence="1 2">FGSC 2613</strain>
    </source>
</reference>
<comment type="caution">
    <text evidence="1">The sequence shown here is derived from an EMBL/GenBank/DDBJ whole genome shotgun (WGS) entry which is preliminary data.</text>
</comment>
<evidence type="ECO:0000313" key="2">
    <source>
        <dbReference type="Proteomes" id="UP001451303"/>
    </source>
</evidence>
<protein>
    <submittedName>
        <fullName evidence="1">Uncharacterized protein</fullName>
    </submittedName>
</protein>
<gene>
    <name evidence="1" type="ORF">QR685DRAFT_445927</name>
</gene>
<accession>A0ABR3D7H1</accession>
<evidence type="ECO:0000313" key="1">
    <source>
        <dbReference type="EMBL" id="KAL0468640.1"/>
    </source>
</evidence>
<name>A0ABR3D7H1_NEUIN</name>